<comment type="caution">
    <text evidence="3">The sequence shown here is derived from an EMBL/GenBank/DDBJ whole genome shotgun (WGS) entry which is preliminary data.</text>
</comment>
<proteinExistence type="predicted"/>
<dbReference type="SUPFAM" id="SSF55048">
    <property type="entry name" value="Probable ACP-binding domain of malonyl-CoA ACP transacylase"/>
    <property type="match status" value="1"/>
</dbReference>
<dbReference type="InterPro" id="IPR052568">
    <property type="entry name" value="PKS-FAS_Synthase"/>
</dbReference>
<dbReference type="EMBL" id="JACDUS010000002">
    <property type="protein sequence ID" value="MBA2880698.1"/>
    <property type="molecule type" value="Genomic_DNA"/>
</dbReference>
<keyword evidence="3" id="KW-0808">Transferase</keyword>
<dbReference type="GO" id="GO:0016740">
    <property type="term" value="F:transferase activity"/>
    <property type="evidence" value="ECO:0007669"/>
    <property type="project" value="UniProtKB-KW"/>
</dbReference>
<dbReference type="Proteomes" id="UP000525298">
    <property type="component" value="Unassembled WGS sequence"/>
</dbReference>
<dbReference type="Gene3D" id="3.40.366.10">
    <property type="entry name" value="Malonyl-Coenzyme A Acyl Carrier Protein, domain 2"/>
    <property type="match status" value="1"/>
</dbReference>
<dbReference type="Pfam" id="PF00698">
    <property type="entry name" value="Acyl_transf_1"/>
    <property type="match status" value="1"/>
</dbReference>
<sequence>MNPPYDRIEIIALGAESREDLQKQVKDAAKQASGTAAIKQLGETSRRAFSENAPLRLLIADTVPGQIREKLQIAENWLNAPEKEANPVPPEIFYGNRASEGKLAFLFPGQGSQYVNMGRSLVTHFAEAGPIMKMAETVFDRNPSLRAHLYPPETQEKDEERSRQEALRSTDVAQPAIGLVSRICLSVLARHGVLPAAAAGHSFGELTALCAAKSLDENDFLTLAAARGRFMALAGKNSGESGQMMAVRAGAKQIEELIRTHRADVVLANRNSPKQQVLSGPRQAIEQMQEICRKNRIMAKPLPVSAAFHSRLVMDAAAPFQELIANTKFHRQQIPVYANTTALPYPDDPDAVRQLLGGHLLKPVDFINTVENMYADEIRTFVEVGPGAVLSGLVRQILGTRPHAAFSVDASAGRQPAVLDMAQSLCRIAALGYPAQLHRWPSASPDQALLSVC</sequence>
<dbReference type="PANTHER" id="PTHR43074:SF1">
    <property type="entry name" value="BETA-KETOACYL SYNTHASE FAMILY PROTEIN-RELATED"/>
    <property type="match status" value="1"/>
</dbReference>
<reference evidence="3 4" key="1">
    <citation type="submission" date="2020-07" db="EMBL/GenBank/DDBJ databases">
        <title>Genomic Encyclopedia of Type Strains, Phase IV (KMG-IV): sequencing the most valuable type-strain genomes for metagenomic binning, comparative biology and taxonomic classification.</title>
        <authorList>
            <person name="Goeker M."/>
        </authorList>
    </citation>
    <scope>NUCLEOTIDE SEQUENCE [LARGE SCALE GENOMIC DNA]</scope>
    <source>
        <strain evidence="3 4">DSM 17721</strain>
    </source>
</reference>
<dbReference type="InterPro" id="IPR001227">
    <property type="entry name" value="Ac_transferase_dom_sf"/>
</dbReference>
<dbReference type="SMART" id="SM00827">
    <property type="entry name" value="PKS_AT"/>
    <property type="match status" value="1"/>
</dbReference>
<dbReference type="RefSeq" id="WP_181550358.1">
    <property type="nucleotide sequence ID" value="NZ_JACDUS010000002.1"/>
</dbReference>
<dbReference type="InterPro" id="IPR016035">
    <property type="entry name" value="Acyl_Trfase/lysoPLipase"/>
</dbReference>
<dbReference type="InterPro" id="IPR014043">
    <property type="entry name" value="Acyl_transferase_dom"/>
</dbReference>
<feature type="compositionally biased region" description="Basic and acidic residues" evidence="1">
    <location>
        <begin position="154"/>
        <end position="168"/>
    </location>
</feature>
<feature type="region of interest" description="Disordered" evidence="1">
    <location>
        <begin position="149"/>
        <end position="168"/>
    </location>
</feature>
<feature type="domain" description="Malonyl-CoA:ACP transacylase (MAT)" evidence="2">
    <location>
        <begin position="106"/>
        <end position="417"/>
    </location>
</feature>
<keyword evidence="4" id="KW-1185">Reference proteome</keyword>
<accession>A0A7W0HK19</accession>
<evidence type="ECO:0000313" key="4">
    <source>
        <dbReference type="Proteomes" id="UP000525298"/>
    </source>
</evidence>
<dbReference type="SUPFAM" id="SSF52151">
    <property type="entry name" value="FabD/lysophospholipase-like"/>
    <property type="match status" value="1"/>
</dbReference>
<protein>
    <submittedName>
        <fullName evidence="3">Acyl transferase domain-containing protein</fullName>
    </submittedName>
</protein>
<evidence type="ECO:0000259" key="2">
    <source>
        <dbReference type="SMART" id="SM00827"/>
    </source>
</evidence>
<evidence type="ECO:0000256" key="1">
    <source>
        <dbReference type="SAM" id="MobiDB-lite"/>
    </source>
</evidence>
<dbReference type="PANTHER" id="PTHR43074">
    <property type="entry name" value="OMEGA-3 POLYUNSATURATED FATTY ACID SYNTHASE PFAB-RELATED"/>
    <property type="match status" value="1"/>
</dbReference>
<gene>
    <name evidence="3" type="ORF">HNR65_001016</name>
</gene>
<organism evidence="3 4">
    <name type="scientific">Desulfosalsimonas propionicica</name>
    <dbReference type="NCBI Taxonomy" id="332175"/>
    <lineage>
        <taxon>Bacteria</taxon>
        <taxon>Pseudomonadati</taxon>
        <taxon>Thermodesulfobacteriota</taxon>
        <taxon>Desulfobacteria</taxon>
        <taxon>Desulfobacterales</taxon>
        <taxon>Desulfosalsimonadaceae</taxon>
        <taxon>Desulfosalsimonas</taxon>
    </lineage>
</organism>
<name>A0A7W0HK19_9BACT</name>
<evidence type="ECO:0000313" key="3">
    <source>
        <dbReference type="EMBL" id="MBA2880698.1"/>
    </source>
</evidence>
<dbReference type="InterPro" id="IPR016036">
    <property type="entry name" value="Malonyl_transacylase_ACP-bd"/>
</dbReference>
<dbReference type="AlphaFoldDB" id="A0A7W0HK19"/>